<keyword evidence="1" id="KW-0997">Cell inner membrane</keyword>
<dbReference type="RefSeq" id="WP_058453389.1">
    <property type="nucleotide sequence ID" value="NZ_CAAAIB010000001.1"/>
</dbReference>
<dbReference type="GO" id="GO:0005886">
    <property type="term" value="C:plasma membrane"/>
    <property type="evidence" value="ECO:0007669"/>
    <property type="project" value="UniProtKB-SubCell"/>
</dbReference>
<dbReference type="OrthoDB" id="7065604at2"/>
<dbReference type="HAMAP" id="MF_02088">
    <property type="entry name" value="Q_prec_transport"/>
    <property type="match status" value="1"/>
</dbReference>
<reference evidence="2 3" key="1">
    <citation type="submission" date="2015-11" db="EMBL/GenBank/DDBJ databases">
        <title>Genomic analysis of 38 Legionella species identifies large and diverse effector repertoires.</title>
        <authorList>
            <person name="Burstein D."/>
            <person name="Amaro F."/>
            <person name="Zusman T."/>
            <person name="Lifshitz Z."/>
            <person name="Cohen O."/>
            <person name="Gilbert J.A."/>
            <person name="Pupko T."/>
            <person name="Shuman H.A."/>
            <person name="Segal G."/>
        </authorList>
    </citation>
    <scope>NUCLEOTIDE SEQUENCE [LARGE SCALE GENOMIC DNA]</scope>
    <source>
        <strain evidence="2 3">PX-1-G2-E2</strain>
    </source>
</reference>
<comment type="similarity">
    <text evidence="1">Belongs to the vitamin uptake transporter (VUT/ECF) (TC 2.A.88) family. Q precursor transporter subfamily.</text>
</comment>
<keyword evidence="1" id="KW-0472">Membrane</keyword>
<keyword evidence="1" id="KW-1003">Cell membrane</keyword>
<evidence type="ECO:0000256" key="1">
    <source>
        <dbReference type="HAMAP-Rule" id="MF_02088"/>
    </source>
</evidence>
<feature type="transmembrane region" description="Helical" evidence="1">
    <location>
        <begin position="170"/>
        <end position="193"/>
    </location>
</feature>
<dbReference type="Pfam" id="PF02592">
    <property type="entry name" value="Vut_1"/>
    <property type="match status" value="1"/>
</dbReference>
<feature type="transmembrane region" description="Helical" evidence="1">
    <location>
        <begin position="39"/>
        <end position="57"/>
    </location>
</feature>
<gene>
    <name evidence="2" type="ORF">Lmac_2705</name>
</gene>
<protein>
    <recommendedName>
        <fullName evidence="1">Probable queuosine precursor transporter</fullName>
        <shortName evidence="1">Q precursor transporter</shortName>
    </recommendedName>
</protein>
<organism evidence="2 3">
    <name type="scientific">Legionella maceachernii</name>
    <dbReference type="NCBI Taxonomy" id="466"/>
    <lineage>
        <taxon>Bacteria</taxon>
        <taxon>Pseudomonadati</taxon>
        <taxon>Pseudomonadota</taxon>
        <taxon>Gammaproteobacteria</taxon>
        <taxon>Legionellales</taxon>
        <taxon>Legionellaceae</taxon>
        <taxon>Legionella</taxon>
    </lineage>
</organism>
<name>A0A0W0VX78_9GAMM</name>
<dbReference type="PANTHER" id="PTHR34300:SF1">
    <property type="entry name" value="QUEUOSINE PRECURSOR TRANSPORTER"/>
    <property type="match status" value="1"/>
</dbReference>
<sequence>MFNTKINWLVIAHISIICLSNTLVQFPFVFLGFRTTFGAFTYPFIFILTDLSTRLLGQSEARKVIMLAMLPGLVCSFLISNYYSQGDLLAPNAVALRIALASLAAYVVGQLLDIVVFQKLRNHPKWWVAPSVSNVVGNLFDTFCFFFVAFYHSTHLFLSAHWVEIATVDLIFKLSISLLTFVPLYGIILQFILRKKIILKPVN</sequence>
<dbReference type="STRING" id="466.Lmac_2705"/>
<dbReference type="NCBIfam" id="NF008406">
    <property type="entry name" value="PRK11212.1"/>
    <property type="match status" value="1"/>
</dbReference>
<feature type="transmembrane region" description="Helical" evidence="1">
    <location>
        <begin position="95"/>
        <end position="115"/>
    </location>
</feature>
<comment type="caution">
    <text evidence="2">The sequence shown here is derived from an EMBL/GenBank/DDBJ whole genome shotgun (WGS) entry which is preliminary data.</text>
</comment>
<feature type="transmembrane region" description="Helical" evidence="1">
    <location>
        <begin position="127"/>
        <end position="150"/>
    </location>
</feature>
<dbReference type="AlphaFoldDB" id="A0A0W0VX78"/>
<evidence type="ECO:0000313" key="2">
    <source>
        <dbReference type="EMBL" id="KTD24618.1"/>
    </source>
</evidence>
<feature type="transmembrane region" description="Helical" evidence="1">
    <location>
        <begin position="64"/>
        <end position="83"/>
    </location>
</feature>
<comment type="subcellular location">
    <subcellularLocation>
        <location evidence="1">Cell inner membrane</location>
        <topology evidence="1">Multi-pass membrane protein</topology>
    </subcellularLocation>
</comment>
<feature type="transmembrane region" description="Helical" evidence="1">
    <location>
        <begin position="7"/>
        <end position="33"/>
    </location>
</feature>
<dbReference type="GO" id="GO:0022857">
    <property type="term" value="F:transmembrane transporter activity"/>
    <property type="evidence" value="ECO:0007669"/>
    <property type="project" value="UniProtKB-UniRule"/>
</dbReference>
<dbReference type="PATRIC" id="fig|466.6.peg.2888"/>
<dbReference type="InterPro" id="IPR003744">
    <property type="entry name" value="YhhQ"/>
</dbReference>
<keyword evidence="3" id="KW-1185">Reference proteome</keyword>
<dbReference type="PANTHER" id="PTHR34300">
    <property type="entry name" value="QUEUOSINE PRECURSOR TRANSPORTER-RELATED"/>
    <property type="match status" value="1"/>
</dbReference>
<proteinExistence type="inferred from homology"/>
<dbReference type="EMBL" id="LNYL01000050">
    <property type="protein sequence ID" value="KTD24618.1"/>
    <property type="molecule type" value="Genomic_DNA"/>
</dbReference>
<comment type="function">
    <text evidence="1">Involved in the import of queuosine (Q) precursors, required for Q precursor salvage.</text>
</comment>
<keyword evidence="1" id="KW-0813">Transport</keyword>
<evidence type="ECO:0000313" key="3">
    <source>
        <dbReference type="Proteomes" id="UP000054908"/>
    </source>
</evidence>
<keyword evidence="1" id="KW-0812">Transmembrane</keyword>
<dbReference type="NCBIfam" id="TIGR00697">
    <property type="entry name" value="queuosine precursor transporter"/>
    <property type="match status" value="1"/>
</dbReference>
<dbReference type="Proteomes" id="UP000054908">
    <property type="component" value="Unassembled WGS sequence"/>
</dbReference>
<accession>A0A0W0VX78</accession>
<keyword evidence="1" id="KW-1133">Transmembrane helix</keyword>